<proteinExistence type="predicted"/>
<reference evidence="1 2" key="2">
    <citation type="journal article" date="2022" name="Mol. Ecol. Resour.">
        <title>The genomes of chicory, endive, great burdock and yacon provide insights into Asteraceae paleo-polyploidization history and plant inulin production.</title>
        <authorList>
            <person name="Fan W."/>
            <person name="Wang S."/>
            <person name="Wang H."/>
            <person name="Wang A."/>
            <person name="Jiang F."/>
            <person name="Liu H."/>
            <person name="Zhao H."/>
            <person name="Xu D."/>
            <person name="Zhang Y."/>
        </authorList>
    </citation>
    <scope>NUCLEOTIDE SEQUENCE [LARGE SCALE GENOMIC DNA]</scope>
    <source>
        <strain evidence="2">cv. Punajuju</strain>
        <tissue evidence="1">Leaves</tissue>
    </source>
</reference>
<protein>
    <submittedName>
        <fullName evidence="1">Uncharacterized protein</fullName>
    </submittedName>
</protein>
<organism evidence="1 2">
    <name type="scientific">Cichorium intybus</name>
    <name type="common">Chicory</name>
    <dbReference type="NCBI Taxonomy" id="13427"/>
    <lineage>
        <taxon>Eukaryota</taxon>
        <taxon>Viridiplantae</taxon>
        <taxon>Streptophyta</taxon>
        <taxon>Embryophyta</taxon>
        <taxon>Tracheophyta</taxon>
        <taxon>Spermatophyta</taxon>
        <taxon>Magnoliopsida</taxon>
        <taxon>eudicotyledons</taxon>
        <taxon>Gunneridae</taxon>
        <taxon>Pentapetalae</taxon>
        <taxon>asterids</taxon>
        <taxon>campanulids</taxon>
        <taxon>Asterales</taxon>
        <taxon>Asteraceae</taxon>
        <taxon>Cichorioideae</taxon>
        <taxon>Cichorieae</taxon>
        <taxon>Cichoriinae</taxon>
        <taxon>Cichorium</taxon>
    </lineage>
</organism>
<comment type="caution">
    <text evidence="1">The sequence shown here is derived from an EMBL/GenBank/DDBJ whole genome shotgun (WGS) entry which is preliminary data.</text>
</comment>
<reference evidence="2" key="1">
    <citation type="journal article" date="2022" name="Mol. Ecol. Resour.">
        <title>The genomes of chicory, endive, great burdock and yacon provide insights into Asteraceae palaeo-polyploidization history and plant inulin production.</title>
        <authorList>
            <person name="Fan W."/>
            <person name="Wang S."/>
            <person name="Wang H."/>
            <person name="Wang A."/>
            <person name="Jiang F."/>
            <person name="Liu H."/>
            <person name="Zhao H."/>
            <person name="Xu D."/>
            <person name="Zhang Y."/>
        </authorList>
    </citation>
    <scope>NUCLEOTIDE SEQUENCE [LARGE SCALE GENOMIC DNA]</scope>
    <source>
        <strain evidence="2">cv. Punajuju</strain>
    </source>
</reference>
<evidence type="ECO:0000313" key="2">
    <source>
        <dbReference type="Proteomes" id="UP001055811"/>
    </source>
</evidence>
<gene>
    <name evidence="1" type="ORF">L2E82_37432</name>
</gene>
<name>A0ACB9AEI0_CICIN</name>
<dbReference type="Proteomes" id="UP001055811">
    <property type="component" value="Linkage Group LG07"/>
</dbReference>
<sequence length="184" mass="19937">MHPTCSTKCHREASWHIGMKHRSKFIMGTQKHQRPHGLILKIEITTKFEGILGIRIQEISVRDTFHVLAPPSHPRPEMTRNLHHNVTGENSEAVNGNGKADMAERRHLASVSTALLLAVGIGIFDGGFLLVRTLSVLTTTTLATSMAARQGPIATAAHQICLQVWLAVSLITDALAASGQACIA</sequence>
<keyword evidence="2" id="KW-1185">Reference proteome</keyword>
<accession>A0ACB9AEI0</accession>
<evidence type="ECO:0000313" key="1">
    <source>
        <dbReference type="EMBL" id="KAI3708267.1"/>
    </source>
</evidence>
<dbReference type="EMBL" id="CM042015">
    <property type="protein sequence ID" value="KAI3708267.1"/>
    <property type="molecule type" value="Genomic_DNA"/>
</dbReference>